<dbReference type="AlphaFoldDB" id="A0A2K4XER5"/>
<evidence type="ECO:0000313" key="5">
    <source>
        <dbReference type="Proteomes" id="UP000615003"/>
    </source>
</evidence>
<sequence>MFVLKKCYLIFMCVLLNLSAAVSAHELNGTSAHIILRDGQVEVKIITDTAHLAATLQSDQAWLMGDIEQVMPENLGINDQQNYIKIMLLQSTQLQINNQAIKFERALFNTYPNQHDEIVLLARHKVSKVSDVSLSFSKSLGAVHANIVKPQYKLINAGEALNASF</sequence>
<keyword evidence="5" id="KW-1185">Reference proteome</keyword>
<dbReference type="OrthoDB" id="6291525at2"/>
<evidence type="ECO:0000313" key="2">
    <source>
        <dbReference type="EMBL" id="MBE0384389.1"/>
    </source>
</evidence>
<evidence type="ECO:0000313" key="4">
    <source>
        <dbReference type="Proteomes" id="UP000238288"/>
    </source>
</evidence>
<dbReference type="RefSeq" id="WP_104643902.1">
    <property type="nucleotide sequence ID" value="NZ_AQGW01000025.1"/>
</dbReference>
<feature type="signal peptide" evidence="1">
    <location>
        <begin position="1"/>
        <end position="24"/>
    </location>
</feature>
<name>A0A2K4XER5_PSEVC</name>
<protein>
    <submittedName>
        <fullName evidence="3">Uncharacterized protein</fullName>
    </submittedName>
</protein>
<dbReference type="GeneID" id="93665483"/>
<evidence type="ECO:0000256" key="1">
    <source>
        <dbReference type="SAM" id="SignalP"/>
    </source>
</evidence>
<keyword evidence="1" id="KW-0732">Signal</keyword>
<gene>
    <name evidence="3" type="ORF">PCAR9_B0299</name>
    <name evidence="2" type="ORF">PCARR_b0356</name>
</gene>
<dbReference type="Proteomes" id="UP000615003">
    <property type="component" value="Unassembled WGS sequence"/>
</dbReference>
<accession>A0A2K4XER5</accession>
<feature type="chain" id="PRO_5014403920" evidence="1">
    <location>
        <begin position="25"/>
        <end position="165"/>
    </location>
</feature>
<dbReference type="EMBL" id="LT965929">
    <property type="protein sequence ID" value="SOU42774.1"/>
    <property type="molecule type" value="Genomic_DNA"/>
</dbReference>
<dbReference type="Proteomes" id="UP000238288">
    <property type="component" value="Chromosome PCAR9b"/>
</dbReference>
<dbReference type="EMBL" id="AQGW01000025">
    <property type="protein sequence ID" value="MBE0384389.1"/>
    <property type="molecule type" value="Genomic_DNA"/>
</dbReference>
<organism evidence="3 4">
    <name type="scientific">Pseudoalteromonas carrageenovora IAM 12662</name>
    <dbReference type="NCBI Taxonomy" id="1314868"/>
    <lineage>
        <taxon>Bacteria</taxon>
        <taxon>Pseudomonadati</taxon>
        <taxon>Pseudomonadota</taxon>
        <taxon>Gammaproteobacteria</taxon>
        <taxon>Alteromonadales</taxon>
        <taxon>Pseudoalteromonadaceae</taxon>
        <taxon>Pseudoalteromonas</taxon>
    </lineage>
</organism>
<evidence type="ECO:0000313" key="3">
    <source>
        <dbReference type="EMBL" id="SOU42774.1"/>
    </source>
</evidence>
<proteinExistence type="predicted"/>
<reference evidence="3 4" key="2">
    <citation type="submission" date="2017-11" db="EMBL/GenBank/DDBJ databases">
        <authorList>
            <person name="Han C.G."/>
        </authorList>
    </citation>
    <scope>NUCLEOTIDE SEQUENCE [LARGE SCALE GENOMIC DNA]</scope>
    <source>
        <strain evidence="4">ATCC 43555</strain>
        <strain evidence="3">ATCC43555</strain>
    </source>
</reference>
<reference evidence="2 5" key="1">
    <citation type="submission" date="2015-06" db="EMBL/GenBank/DDBJ databases">
        <title>Genome sequence of Pseudoalteromonas carrageenovora.</title>
        <authorList>
            <person name="Xie B.-B."/>
            <person name="Rong J.-C."/>
            <person name="Qin Q.-L."/>
            <person name="Zhang Y.-Z."/>
        </authorList>
    </citation>
    <scope>NUCLEOTIDE SEQUENCE [LARGE SCALE GENOMIC DNA]</scope>
    <source>
        <strain evidence="2 5">IAM 12662</strain>
    </source>
</reference>